<keyword evidence="1" id="KW-0727">SH2 domain</keyword>
<keyword evidence="4" id="KW-1185">Reference proteome</keyword>
<dbReference type="InterPro" id="IPR000980">
    <property type="entry name" value="SH2"/>
</dbReference>
<dbReference type="InterPro" id="IPR035849">
    <property type="entry name" value="Fes/Fps/Fer_SH2"/>
</dbReference>
<proteinExistence type="predicted"/>
<name>A0A8R1EXW2_CAEJA</name>
<evidence type="ECO:0000313" key="3">
    <source>
        <dbReference type="EnsemblMetazoa" id="CJA43125.1"/>
    </source>
</evidence>
<dbReference type="SUPFAM" id="SSF55550">
    <property type="entry name" value="SH2 domain"/>
    <property type="match status" value="1"/>
</dbReference>
<dbReference type="PROSITE" id="PS50001">
    <property type="entry name" value="SH2"/>
    <property type="match status" value="1"/>
</dbReference>
<sequence length="71" mass="8141">MSQSKSNEQVLANEPWYHGLLPREEMKVLLTQRGDFLIRFTEPKAGEPRKFVLSIFVGITIDVSLASDRHL</sequence>
<accession>A0A8R1EXW2</accession>
<protein>
    <submittedName>
        <fullName evidence="3">SH2 domain-containing protein</fullName>
    </submittedName>
</protein>
<feature type="domain" description="SH2" evidence="2">
    <location>
        <begin position="16"/>
        <end position="71"/>
    </location>
</feature>
<evidence type="ECO:0000313" key="4">
    <source>
        <dbReference type="Proteomes" id="UP000005237"/>
    </source>
</evidence>
<evidence type="ECO:0000259" key="2">
    <source>
        <dbReference type="PROSITE" id="PS50001"/>
    </source>
</evidence>
<dbReference type="AlphaFoldDB" id="A0A8R1EXW2"/>
<dbReference type="Gene3D" id="3.30.505.10">
    <property type="entry name" value="SH2 domain"/>
    <property type="match status" value="1"/>
</dbReference>
<dbReference type="InterPro" id="IPR036860">
    <property type="entry name" value="SH2_dom_sf"/>
</dbReference>
<dbReference type="EnsemblMetazoa" id="CJA43125.1">
    <property type="protein sequence ID" value="CJA43125.1"/>
    <property type="gene ID" value="WBGene00218973"/>
</dbReference>
<evidence type="ECO:0000256" key="1">
    <source>
        <dbReference type="PROSITE-ProRule" id="PRU00191"/>
    </source>
</evidence>
<reference evidence="4" key="1">
    <citation type="submission" date="2010-08" db="EMBL/GenBank/DDBJ databases">
        <authorList>
            <consortium name="Caenorhabditis japonica Sequencing Consortium"/>
            <person name="Wilson R.K."/>
        </authorList>
    </citation>
    <scope>NUCLEOTIDE SEQUENCE [LARGE SCALE GENOMIC DNA]</scope>
    <source>
        <strain evidence="4">DF5081</strain>
    </source>
</reference>
<organism evidence="3 4">
    <name type="scientific">Caenorhabditis japonica</name>
    <dbReference type="NCBI Taxonomy" id="281687"/>
    <lineage>
        <taxon>Eukaryota</taxon>
        <taxon>Metazoa</taxon>
        <taxon>Ecdysozoa</taxon>
        <taxon>Nematoda</taxon>
        <taxon>Chromadorea</taxon>
        <taxon>Rhabditida</taxon>
        <taxon>Rhabditina</taxon>
        <taxon>Rhabditomorpha</taxon>
        <taxon>Rhabditoidea</taxon>
        <taxon>Rhabditidae</taxon>
        <taxon>Peloderinae</taxon>
        <taxon>Caenorhabditis</taxon>
    </lineage>
</organism>
<dbReference type="Pfam" id="PF00017">
    <property type="entry name" value="SH2"/>
    <property type="match status" value="1"/>
</dbReference>
<dbReference type="Proteomes" id="UP000005237">
    <property type="component" value="Unassembled WGS sequence"/>
</dbReference>
<dbReference type="CDD" id="cd10361">
    <property type="entry name" value="SH2_Fps_family"/>
    <property type="match status" value="1"/>
</dbReference>
<reference evidence="3" key="2">
    <citation type="submission" date="2022-06" db="UniProtKB">
        <authorList>
            <consortium name="EnsemblMetazoa"/>
        </authorList>
    </citation>
    <scope>IDENTIFICATION</scope>
    <source>
        <strain evidence="3">DF5081</strain>
    </source>
</reference>